<organism evidence="1">
    <name type="scientific">Brassica oleracea</name>
    <name type="common">Wild cabbage</name>
    <dbReference type="NCBI Taxonomy" id="3712"/>
    <lineage>
        <taxon>Eukaryota</taxon>
        <taxon>Viridiplantae</taxon>
        <taxon>Streptophyta</taxon>
        <taxon>Embryophyta</taxon>
        <taxon>Tracheophyta</taxon>
        <taxon>Spermatophyta</taxon>
        <taxon>Magnoliopsida</taxon>
        <taxon>eudicotyledons</taxon>
        <taxon>Gunneridae</taxon>
        <taxon>Pentapetalae</taxon>
        <taxon>rosids</taxon>
        <taxon>malvids</taxon>
        <taxon>Brassicales</taxon>
        <taxon>Brassicaceae</taxon>
        <taxon>Brassiceae</taxon>
        <taxon>Brassica</taxon>
    </lineage>
</organism>
<name>A0A3P6EEX7_BRAOL</name>
<protein>
    <submittedName>
        <fullName evidence="1">Uncharacterized protein</fullName>
    </submittedName>
</protein>
<gene>
    <name evidence="1" type="ORF">BOLC9T59217H</name>
</gene>
<proteinExistence type="predicted"/>
<dbReference type="EMBL" id="LR031875">
    <property type="protein sequence ID" value="VDD33894.1"/>
    <property type="molecule type" value="Genomic_DNA"/>
</dbReference>
<sequence>MGPIATYAYERQLSLLGHEWPKAKTSSSVKRGMREGDLHR</sequence>
<dbReference type="AlphaFoldDB" id="A0A3P6EEX7"/>
<evidence type="ECO:0000313" key="1">
    <source>
        <dbReference type="EMBL" id="VDD33894.1"/>
    </source>
</evidence>
<reference evidence="1" key="1">
    <citation type="submission" date="2018-11" db="EMBL/GenBank/DDBJ databases">
        <authorList>
            <consortium name="Genoscope - CEA"/>
            <person name="William W."/>
        </authorList>
    </citation>
    <scope>NUCLEOTIDE SEQUENCE</scope>
</reference>
<accession>A0A3P6EEX7</accession>